<evidence type="ECO:0000256" key="3">
    <source>
        <dbReference type="ARBA" id="ARBA00022723"/>
    </source>
</evidence>
<dbReference type="InterPro" id="IPR016192">
    <property type="entry name" value="APOBEC/CMP_deaminase_Zn-bd"/>
</dbReference>
<dbReference type="Proteomes" id="UP000094385">
    <property type="component" value="Unassembled WGS sequence"/>
</dbReference>
<dbReference type="InterPro" id="IPR015517">
    <property type="entry name" value="dCMP_deaminase-rel"/>
</dbReference>
<dbReference type="PROSITE" id="PS51747">
    <property type="entry name" value="CYT_DCMP_DEAMINASES_2"/>
    <property type="match status" value="1"/>
</dbReference>
<keyword evidence="4" id="KW-0545">Nucleotide biosynthesis</keyword>
<keyword evidence="3" id="KW-0479">Metal-binding</keyword>
<dbReference type="STRING" id="675824.A0A1E3Q671"/>
<keyword evidence="5" id="KW-0378">Hydrolase</keyword>
<dbReference type="FunFam" id="3.40.140.10:FF:000035">
    <property type="entry name" value="dCMP deaminase"/>
    <property type="match status" value="1"/>
</dbReference>
<evidence type="ECO:0000256" key="8">
    <source>
        <dbReference type="ARBA" id="ARBA00041763"/>
    </source>
</evidence>
<name>A0A1E3Q671_LIPST</name>
<comment type="similarity">
    <text evidence="2">Belongs to the cytidine and deoxycytidylate deaminase family.</text>
</comment>
<feature type="compositionally biased region" description="Polar residues" evidence="10">
    <location>
        <begin position="71"/>
        <end position="86"/>
    </location>
</feature>
<dbReference type="PROSITE" id="PS00903">
    <property type="entry name" value="CYT_DCMP_DEAMINASES_1"/>
    <property type="match status" value="1"/>
</dbReference>
<dbReference type="GO" id="GO:0006226">
    <property type="term" value="P:dUMP biosynthetic process"/>
    <property type="evidence" value="ECO:0007669"/>
    <property type="project" value="EnsemblFungi"/>
</dbReference>
<evidence type="ECO:0000256" key="9">
    <source>
        <dbReference type="ARBA" id="ARBA00071582"/>
    </source>
</evidence>
<comment type="cofactor">
    <cofactor evidence="1">
        <name>Zn(2+)</name>
        <dbReference type="ChEBI" id="CHEBI:29105"/>
    </cofactor>
</comment>
<dbReference type="Gene3D" id="3.40.50.300">
    <property type="entry name" value="P-loop containing nucleotide triphosphate hydrolases"/>
    <property type="match status" value="1"/>
</dbReference>
<dbReference type="GO" id="GO:0006231">
    <property type="term" value="P:dTMP biosynthetic process"/>
    <property type="evidence" value="ECO:0007669"/>
    <property type="project" value="EnsemblFungi"/>
</dbReference>
<reference evidence="12 13" key="1">
    <citation type="journal article" date="2016" name="Proc. Natl. Acad. Sci. U.S.A.">
        <title>Comparative genomics of biotechnologically important yeasts.</title>
        <authorList>
            <person name="Riley R."/>
            <person name="Haridas S."/>
            <person name="Wolfe K.H."/>
            <person name="Lopes M.R."/>
            <person name="Hittinger C.T."/>
            <person name="Goeker M."/>
            <person name="Salamov A.A."/>
            <person name="Wisecaver J.H."/>
            <person name="Long T.M."/>
            <person name="Calvey C.H."/>
            <person name="Aerts A.L."/>
            <person name="Barry K.W."/>
            <person name="Choi C."/>
            <person name="Clum A."/>
            <person name="Coughlan A.Y."/>
            <person name="Deshpande S."/>
            <person name="Douglass A.P."/>
            <person name="Hanson S.J."/>
            <person name="Klenk H.-P."/>
            <person name="LaButti K.M."/>
            <person name="Lapidus A."/>
            <person name="Lindquist E.A."/>
            <person name="Lipzen A.M."/>
            <person name="Meier-Kolthoff J.P."/>
            <person name="Ohm R.A."/>
            <person name="Otillar R.P."/>
            <person name="Pangilinan J.L."/>
            <person name="Peng Y."/>
            <person name="Rokas A."/>
            <person name="Rosa C.A."/>
            <person name="Scheuner C."/>
            <person name="Sibirny A.A."/>
            <person name="Slot J.C."/>
            <person name="Stielow J.B."/>
            <person name="Sun H."/>
            <person name="Kurtzman C.P."/>
            <person name="Blackwell M."/>
            <person name="Grigoriev I.V."/>
            <person name="Jeffries T.W."/>
        </authorList>
    </citation>
    <scope>NUCLEOTIDE SEQUENCE [LARGE SCALE GENOMIC DNA]</scope>
    <source>
        <strain evidence="12 13">NRRL Y-11557</strain>
    </source>
</reference>
<evidence type="ECO:0000256" key="1">
    <source>
        <dbReference type="ARBA" id="ARBA00001947"/>
    </source>
</evidence>
<evidence type="ECO:0000256" key="10">
    <source>
        <dbReference type="SAM" id="MobiDB-lite"/>
    </source>
</evidence>
<dbReference type="GO" id="GO:0005737">
    <property type="term" value="C:cytoplasm"/>
    <property type="evidence" value="ECO:0007669"/>
    <property type="project" value="TreeGrafter"/>
</dbReference>
<dbReference type="InterPro" id="IPR002125">
    <property type="entry name" value="CMP_dCMP_dom"/>
</dbReference>
<dbReference type="Gene3D" id="3.40.140.10">
    <property type="entry name" value="Cytidine Deaminase, domain 2"/>
    <property type="match status" value="1"/>
</dbReference>
<dbReference type="AlphaFoldDB" id="A0A1E3Q671"/>
<dbReference type="PANTHER" id="PTHR11086">
    <property type="entry name" value="DEOXYCYTIDYLATE DEAMINASE-RELATED"/>
    <property type="match status" value="1"/>
</dbReference>
<dbReference type="OrthoDB" id="6710946at2759"/>
<evidence type="ECO:0000259" key="11">
    <source>
        <dbReference type="PROSITE" id="PS51747"/>
    </source>
</evidence>
<feature type="region of interest" description="Disordered" evidence="10">
    <location>
        <begin position="36"/>
        <end position="113"/>
    </location>
</feature>
<dbReference type="InterPro" id="IPR016193">
    <property type="entry name" value="Cytidine_deaminase-like"/>
</dbReference>
<dbReference type="InterPro" id="IPR027417">
    <property type="entry name" value="P-loop_NTPase"/>
</dbReference>
<evidence type="ECO:0000256" key="6">
    <source>
        <dbReference type="ARBA" id="ARBA00022833"/>
    </source>
</evidence>
<organism evidence="12 13">
    <name type="scientific">Lipomyces starkeyi NRRL Y-11557</name>
    <dbReference type="NCBI Taxonomy" id="675824"/>
    <lineage>
        <taxon>Eukaryota</taxon>
        <taxon>Fungi</taxon>
        <taxon>Dikarya</taxon>
        <taxon>Ascomycota</taxon>
        <taxon>Saccharomycotina</taxon>
        <taxon>Lipomycetes</taxon>
        <taxon>Lipomycetales</taxon>
        <taxon>Lipomycetaceae</taxon>
        <taxon>Lipomyces</taxon>
    </lineage>
</organism>
<evidence type="ECO:0000256" key="7">
    <source>
        <dbReference type="ARBA" id="ARBA00038938"/>
    </source>
</evidence>
<keyword evidence="6" id="KW-0862">Zinc</keyword>
<dbReference type="CDD" id="cd01286">
    <property type="entry name" value="deoxycytidylate_deaminase"/>
    <property type="match status" value="1"/>
</dbReference>
<proteinExistence type="inferred from homology"/>
<dbReference type="EC" id="3.5.4.12" evidence="7"/>
<sequence>MLIGICGPSHSGKNEVARYLVIQGFTRLYVRSTHSAKSHLPPDEEAVKHNGITSSLPTTGKGHQAGDIGSDNGTNSDSSEPSTPQSRAVERLPQKGDSLGRESSMKDAGDMTYNKSDVPGSSYVVFNSAADLLDFVTKRWRDKFVTTNIHTVETVEVLSPRPFFLLIAVQSPTMVRYDRYKNKRRLLGDKPMSLEAFTKKSDYDLYASPNALAPLMYKSRLQILNATQSIELLYVKLSNLNLCDELRLRPSWDAYFMELANLAARRSNCMKRRVGCVLVRGKRVIATGYNGTPRGITNCNEGGCTRCNSGGTDGSNLGTCLCLHAEENALMESGRERIADESVLYCNTCPCLTCSIKIVQMGLKEVVYSRSYSMDDKSSNVLREGGVTLRQYSPPEEGVVLI</sequence>
<accession>A0A1E3Q671</accession>
<evidence type="ECO:0000313" key="13">
    <source>
        <dbReference type="Proteomes" id="UP000094385"/>
    </source>
</evidence>
<gene>
    <name evidence="12" type="ORF">LIPSTDRAFT_104780</name>
</gene>
<dbReference type="GO" id="GO:0008270">
    <property type="term" value="F:zinc ion binding"/>
    <property type="evidence" value="ECO:0007669"/>
    <property type="project" value="InterPro"/>
</dbReference>
<dbReference type="Pfam" id="PF00383">
    <property type="entry name" value="dCMP_cyt_deam_1"/>
    <property type="match status" value="1"/>
</dbReference>
<feature type="compositionally biased region" description="Basic and acidic residues" evidence="10">
    <location>
        <begin position="88"/>
        <end position="109"/>
    </location>
</feature>
<dbReference type="SUPFAM" id="SSF53927">
    <property type="entry name" value="Cytidine deaminase-like"/>
    <property type="match status" value="1"/>
</dbReference>
<evidence type="ECO:0000256" key="5">
    <source>
        <dbReference type="ARBA" id="ARBA00022801"/>
    </source>
</evidence>
<keyword evidence="13" id="KW-1185">Reference proteome</keyword>
<feature type="domain" description="CMP/dCMP-type deaminase" evidence="11">
    <location>
        <begin position="251"/>
        <end position="389"/>
    </location>
</feature>
<evidence type="ECO:0000256" key="2">
    <source>
        <dbReference type="ARBA" id="ARBA00006576"/>
    </source>
</evidence>
<evidence type="ECO:0000256" key="4">
    <source>
        <dbReference type="ARBA" id="ARBA00022727"/>
    </source>
</evidence>
<dbReference type="InterPro" id="IPR035105">
    <property type="entry name" value="Deoxycytidylate_deaminase_dom"/>
</dbReference>
<dbReference type="PANTHER" id="PTHR11086:SF18">
    <property type="entry name" value="DEOXYCYTIDYLATE DEAMINASE"/>
    <property type="match status" value="1"/>
</dbReference>
<dbReference type="GO" id="GO:0004132">
    <property type="term" value="F:dCMP deaminase activity"/>
    <property type="evidence" value="ECO:0007669"/>
    <property type="project" value="UniProtKB-EC"/>
</dbReference>
<dbReference type="EMBL" id="KV454294">
    <property type="protein sequence ID" value="ODQ73161.1"/>
    <property type="molecule type" value="Genomic_DNA"/>
</dbReference>
<protein>
    <recommendedName>
        <fullName evidence="9">Deoxycytidylate deaminase</fullName>
        <ecNumber evidence="7">3.5.4.12</ecNumber>
    </recommendedName>
    <alternativeName>
        <fullName evidence="8">dCMP deaminase</fullName>
    </alternativeName>
</protein>
<evidence type="ECO:0000313" key="12">
    <source>
        <dbReference type="EMBL" id="ODQ73161.1"/>
    </source>
</evidence>